<evidence type="ECO:0000259" key="2">
    <source>
        <dbReference type="Pfam" id="PF18064"/>
    </source>
</evidence>
<keyword evidence="4" id="KW-1185">Reference proteome</keyword>
<evidence type="ECO:0000313" key="3">
    <source>
        <dbReference type="EMBL" id="MBP2376458.1"/>
    </source>
</evidence>
<proteinExistence type="predicted"/>
<dbReference type="Gene3D" id="6.10.180.30">
    <property type="match status" value="1"/>
</dbReference>
<feature type="region of interest" description="Disordered" evidence="1">
    <location>
        <begin position="107"/>
        <end position="126"/>
    </location>
</feature>
<evidence type="ECO:0000313" key="4">
    <source>
        <dbReference type="Proteomes" id="UP000766570"/>
    </source>
</evidence>
<dbReference type="Pfam" id="PF18064">
    <property type="entry name" value="CB_ParB_C"/>
    <property type="match status" value="1"/>
</dbReference>
<comment type="caution">
    <text evidence="3">The sequence shown here is derived from an EMBL/GenBank/DDBJ whole genome shotgun (WGS) entry which is preliminary data.</text>
</comment>
<feature type="compositionally biased region" description="Low complexity" evidence="1">
    <location>
        <begin position="17"/>
        <end position="40"/>
    </location>
</feature>
<sequence length="126" mass="13481">MVKRPAPLKSSLAGSSPVTAAPAKPAETPAEATAPARTTASKPASVPVFKKKAAKTKVAYYQDAEDAERVRGGFQQVGHLEGYQTFSDFHAAVVMREIERLEAKYNDGKPFQGAAPRTGRLGRPLE</sequence>
<accession>A0ABS4WJZ2</accession>
<dbReference type="InterPro" id="IPR040851">
    <property type="entry name" value="ParB-like_C"/>
</dbReference>
<feature type="domain" description="ParB-like C-terminal" evidence="2">
    <location>
        <begin position="66"/>
        <end position="109"/>
    </location>
</feature>
<reference evidence="3 4" key="1">
    <citation type="submission" date="2021-03" db="EMBL/GenBank/DDBJ databases">
        <title>Sequencing the genomes of 1000 actinobacteria strains.</title>
        <authorList>
            <person name="Klenk H.-P."/>
        </authorList>
    </citation>
    <scope>NUCLEOTIDE SEQUENCE [LARGE SCALE GENOMIC DNA]</scope>
    <source>
        <strain evidence="3 4">DSM 15454</strain>
    </source>
</reference>
<dbReference type="EMBL" id="JAGIOE010000002">
    <property type="protein sequence ID" value="MBP2376458.1"/>
    <property type="molecule type" value="Genomic_DNA"/>
</dbReference>
<gene>
    <name evidence="3" type="ORF">JOF46_004447</name>
</gene>
<evidence type="ECO:0000256" key="1">
    <source>
        <dbReference type="SAM" id="MobiDB-lite"/>
    </source>
</evidence>
<organism evidence="3 4">
    <name type="scientific">Paeniglutamicibacter psychrophenolicus</name>
    <dbReference type="NCBI Taxonomy" id="257454"/>
    <lineage>
        <taxon>Bacteria</taxon>
        <taxon>Bacillati</taxon>
        <taxon>Actinomycetota</taxon>
        <taxon>Actinomycetes</taxon>
        <taxon>Micrococcales</taxon>
        <taxon>Micrococcaceae</taxon>
        <taxon>Paeniglutamicibacter</taxon>
    </lineage>
</organism>
<feature type="region of interest" description="Disordered" evidence="1">
    <location>
        <begin position="1"/>
        <end position="45"/>
    </location>
</feature>
<protein>
    <recommendedName>
        <fullName evidence="2">ParB-like C-terminal domain-containing protein</fullName>
    </recommendedName>
</protein>
<dbReference type="RefSeq" id="WP_209912201.1">
    <property type="nucleotide sequence ID" value="NZ_BAAAMI010000027.1"/>
</dbReference>
<name>A0ABS4WJZ2_9MICC</name>
<dbReference type="Proteomes" id="UP000766570">
    <property type="component" value="Unassembled WGS sequence"/>
</dbReference>